<keyword evidence="8" id="KW-1185">Reference proteome</keyword>
<dbReference type="GO" id="GO:0022857">
    <property type="term" value="F:transmembrane transporter activity"/>
    <property type="evidence" value="ECO:0007669"/>
    <property type="project" value="UniProtKB-UniRule"/>
</dbReference>
<keyword evidence="5 6" id="KW-0472">Membrane</keyword>
<dbReference type="AlphaFoldDB" id="A0AA38IQK5"/>
<proteinExistence type="inferred from homology"/>
<accession>A0AA38IQK5</accession>
<evidence type="ECO:0000256" key="2">
    <source>
        <dbReference type="ARBA" id="ARBA00007168"/>
    </source>
</evidence>
<protein>
    <recommendedName>
        <fullName evidence="6">Choline transporter-like protein</fullName>
    </recommendedName>
</protein>
<evidence type="ECO:0000256" key="3">
    <source>
        <dbReference type="ARBA" id="ARBA00022692"/>
    </source>
</evidence>
<feature type="transmembrane region" description="Helical" evidence="6">
    <location>
        <begin position="268"/>
        <end position="297"/>
    </location>
</feature>
<evidence type="ECO:0000256" key="5">
    <source>
        <dbReference type="ARBA" id="ARBA00023136"/>
    </source>
</evidence>
<evidence type="ECO:0000313" key="8">
    <source>
        <dbReference type="Proteomes" id="UP001168821"/>
    </source>
</evidence>
<feature type="transmembrane region" description="Helical" evidence="6">
    <location>
        <begin position="178"/>
        <end position="195"/>
    </location>
</feature>
<dbReference type="PANTHER" id="PTHR12385:SF96">
    <property type="entry name" value="CHOLINE TRANSPORTER-LIKE PROTEIN"/>
    <property type="match status" value="1"/>
</dbReference>
<dbReference type="Proteomes" id="UP001168821">
    <property type="component" value="Unassembled WGS sequence"/>
</dbReference>
<sequence length="581" mass="65807">MDGLERDENDPEYKKIPPGSVYEFKGIDSREKINIPEIPRNRQCTNIFCCFPVLLICLSSLGLAVYVAVSVDVRRFVNGEDECGNICGIENTKVSKPDCEPQDYTNMAITSYSDRSCVHECKDDRVLIFNRCISKENDIEIDVLVYYIFNVIFKSGVSALVMALLAIGKKAYPKYISLHYRISGFILVVLVAFRYATAFTFWFFVVVMILLTAAFAGLFWYLSMIIQAIIMTVILIIYFAFLFILLWTGRHKLVIALIREASIAIFNIPILLAFPVTTLIILLGLDGFTIYLVMAYLSSTEDEISEGLLTAFWLLWAIGMILIHAFVNGFQWMVIAGSVAGYYFTKDKYQVGNTEFVNSFYVTIRYHLGTISAGSLIITILSIIRAAAELARDNVDDASVAIVILYYCLLCCVACIEEIADYLAKKAYIITAMHGKGLLNSGTRAVRLICMFLLDLVMVDQFSYLMVNGAAMVILLITLGIGFAMHLNDWSDYFIFLIILGVYLISTILYFYFSLLNASIETTFLCFCEDKLMNDGSSARPYYMTKSLSNLMVQCTDVAKGRLFKRREKRLERQRRSEDNN</sequence>
<feature type="transmembrane region" description="Helical" evidence="6">
    <location>
        <begin position="366"/>
        <end position="388"/>
    </location>
</feature>
<evidence type="ECO:0000256" key="6">
    <source>
        <dbReference type="RuleBase" id="RU368066"/>
    </source>
</evidence>
<feature type="transmembrane region" description="Helical" evidence="6">
    <location>
        <begin position="470"/>
        <end position="487"/>
    </location>
</feature>
<dbReference type="GO" id="GO:0005886">
    <property type="term" value="C:plasma membrane"/>
    <property type="evidence" value="ECO:0007669"/>
    <property type="project" value="UniProtKB-SubCell"/>
</dbReference>
<name>A0AA38IQK5_9CUCU</name>
<evidence type="ECO:0000256" key="1">
    <source>
        <dbReference type="ARBA" id="ARBA00004141"/>
    </source>
</evidence>
<keyword evidence="3 6" id="KW-0812">Transmembrane</keyword>
<organism evidence="7 8">
    <name type="scientific">Zophobas morio</name>
    <dbReference type="NCBI Taxonomy" id="2755281"/>
    <lineage>
        <taxon>Eukaryota</taxon>
        <taxon>Metazoa</taxon>
        <taxon>Ecdysozoa</taxon>
        <taxon>Arthropoda</taxon>
        <taxon>Hexapoda</taxon>
        <taxon>Insecta</taxon>
        <taxon>Pterygota</taxon>
        <taxon>Neoptera</taxon>
        <taxon>Endopterygota</taxon>
        <taxon>Coleoptera</taxon>
        <taxon>Polyphaga</taxon>
        <taxon>Cucujiformia</taxon>
        <taxon>Tenebrionidae</taxon>
        <taxon>Zophobas</taxon>
    </lineage>
</organism>
<comment type="caution">
    <text evidence="7">The sequence shown here is derived from an EMBL/GenBank/DDBJ whole genome shotgun (WGS) entry which is preliminary data.</text>
</comment>
<comment type="similarity">
    <text evidence="2 6">Belongs to the CTL (choline transporter-like) family.</text>
</comment>
<feature type="transmembrane region" description="Helical" evidence="6">
    <location>
        <begin position="304"/>
        <end position="323"/>
    </location>
</feature>
<comment type="function">
    <text evidence="6">Choline transporter.</text>
</comment>
<feature type="transmembrane region" description="Helical" evidence="6">
    <location>
        <begin position="144"/>
        <end position="166"/>
    </location>
</feature>
<feature type="transmembrane region" description="Helical" evidence="6">
    <location>
        <begin position="229"/>
        <end position="248"/>
    </location>
</feature>
<evidence type="ECO:0000313" key="7">
    <source>
        <dbReference type="EMBL" id="KAJ3660145.1"/>
    </source>
</evidence>
<reference evidence="7" key="1">
    <citation type="journal article" date="2023" name="G3 (Bethesda)">
        <title>Whole genome assemblies of Zophobas morio and Tenebrio molitor.</title>
        <authorList>
            <person name="Kaur S."/>
            <person name="Stinson S.A."/>
            <person name="diCenzo G.C."/>
        </authorList>
    </citation>
    <scope>NUCLEOTIDE SEQUENCE</scope>
    <source>
        <strain evidence="7">QUZm001</strain>
    </source>
</reference>
<dbReference type="PANTHER" id="PTHR12385">
    <property type="entry name" value="CHOLINE TRANSPORTER-LIKE (SLC FAMILY 44)"/>
    <property type="match status" value="1"/>
</dbReference>
<gene>
    <name evidence="7" type="ORF">Zmor_004614</name>
</gene>
<dbReference type="EMBL" id="JALNTZ010000002">
    <property type="protein sequence ID" value="KAJ3660145.1"/>
    <property type="molecule type" value="Genomic_DNA"/>
</dbReference>
<feature type="transmembrane region" description="Helical" evidence="6">
    <location>
        <begin position="494"/>
        <end position="513"/>
    </location>
</feature>
<feature type="transmembrane region" description="Helical" evidence="6">
    <location>
        <begin position="201"/>
        <end position="222"/>
    </location>
</feature>
<dbReference type="Pfam" id="PF04515">
    <property type="entry name" value="Choline_transpo"/>
    <property type="match status" value="1"/>
</dbReference>
<evidence type="ECO:0000256" key="4">
    <source>
        <dbReference type="ARBA" id="ARBA00022989"/>
    </source>
</evidence>
<feature type="transmembrane region" description="Helical" evidence="6">
    <location>
        <begin position="400"/>
        <end position="424"/>
    </location>
</feature>
<keyword evidence="4 6" id="KW-1133">Transmembrane helix</keyword>
<dbReference type="InterPro" id="IPR007603">
    <property type="entry name" value="Choline_transptr-like"/>
</dbReference>
<feature type="transmembrane region" description="Helical" evidence="6">
    <location>
        <begin position="47"/>
        <end position="69"/>
    </location>
</feature>
<comment type="subcellular location">
    <subcellularLocation>
        <location evidence="6">Cell membrane</location>
        <topology evidence="6">Multi-pass membrane protein</topology>
    </subcellularLocation>
    <subcellularLocation>
        <location evidence="1">Membrane</location>
        <topology evidence="1">Multi-pass membrane protein</topology>
    </subcellularLocation>
</comment>